<feature type="non-terminal residue" evidence="1">
    <location>
        <position position="1"/>
    </location>
</feature>
<evidence type="ECO:0000313" key="2">
    <source>
        <dbReference type="Proteomes" id="UP001381693"/>
    </source>
</evidence>
<reference evidence="1 2" key="1">
    <citation type="submission" date="2023-11" db="EMBL/GenBank/DDBJ databases">
        <title>Halocaridina rubra genome assembly.</title>
        <authorList>
            <person name="Smith C."/>
        </authorList>
    </citation>
    <scope>NUCLEOTIDE SEQUENCE [LARGE SCALE GENOMIC DNA]</scope>
    <source>
        <strain evidence="1">EP-1</strain>
        <tissue evidence="1">Whole</tissue>
    </source>
</reference>
<accession>A0AAN8X4C2</accession>
<evidence type="ECO:0000313" key="1">
    <source>
        <dbReference type="EMBL" id="KAK7074118.1"/>
    </source>
</evidence>
<feature type="non-terminal residue" evidence="1">
    <location>
        <position position="57"/>
    </location>
</feature>
<dbReference type="AlphaFoldDB" id="A0AAN8X4C2"/>
<organism evidence="1 2">
    <name type="scientific">Halocaridina rubra</name>
    <name type="common">Hawaiian red shrimp</name>
    <dbReference type="NCBI Taxonomy" id="373956"/>
    <lineage>
        <taxon>Eukaryota</taxon>
        <taxon>Metazoa</taxon>
        <taxon>Ecdysozoa</taxon>
        <taxon>Arthropoda</taxon>
        <taxon>Crustacea</taxon>
        <taxon>Multicrustacea</taxon>
        <taxon>Malacostraca</taxon>
        <taxon>Eumalacostraca</taxon>
        <taxon>Eucarida</taxon>
        <taxon>Decapoda</taxon>
        <taxon>Pleocyemata</taxon>
        <taxon>Caridea</taxon>
        <taxon>Atyoidea</taxon>
        <taxon>Atyidae</taxon>
        <taxon>Halocaridina</taxon>
    </lineage>
</organism>
<dbReference type="Proteomes" id="UP001381693">
    <property type="component" value="Unassembled WGS sequence"/>
</dbReference>
<name>A0AAN8X4C2_HALRR</name>
<dbReference type="EMBL" id="JAXCGZ010011797">
    <property type="protein sequence ID" value="KAK7074118.1"/>
    <property type="molecule type" value="Genomic_DNA"/>
</dbReference>
<comment type="caution">
    <text evidence="1">The sequence shown here is derived from an EMBL/GenBank/DDBJ whole genome shotgun (WGS) entry which is preliminary data.</text>
</comment>
<gene>
    <name evidence="1" type="ORF">SK128_008469</name>
</gene>
<proteinExistence type="predicted"/>
<sequence length="57" mass="6518">ASYSQEDEERYRGEFGASFVGSFPKDYVYGPEDPDQDIATIFSPDQKPKILLMGLRR</sequence>
<keyword evidence="2" id="KW-1185">Reference proteome</keyword>
<protein>
    <submittedName>
        <fullName evidence="1">Uncharacterized protein</fullName>
    </submittedName>
</protein>